<feature type="non-terminal residue" evidence="2">
    <location>
        <position position="1"/>
    </location>
</feature>
<dbReference type="RefSeq" id="XP_003284165.1">
    <property type="nucleotide sequence ID" value="XM_003284117.1"/>
</dbReference>
<dbReference type="PANTHER" id="PTHR47725">
    <property type="entry name" value="OS03G0364000 PROTEIN"/>
    <property type="match status" value="1"/>
</dbReference>
<dbReference type="InParanoid" id="F0Z9S4"/>
<feature type="domain" description="Ubiquitin-like" evidence="1">
    <location>
        <begin position="1"/>
        <end position="76"/>
    </location>
</feature>
<sequence>QSLYFRVKRNEQTIFLQAEPSDTILKLKNDVSAINKLSDNPSENIRFIFNGNPLDDKKTISQTNIPNDSVIFMVYRTGMLFNNKPYNLSINNITNNITNIINSDKTYEEIAPALLNPTY</sequence>
<keyword evidence="3" id="KW-1185">Reference proteome</keyword>
<dbReference type="GeneID" id="10510070"/>
<dbReference type="SMART" id="SM00213">
    <property type="entry name" value="UBQ"/>
    <property type="match status" value="1"/>
</dbReference>
<dbReference type="eggNOG" id="ENOG502RIFY">
    <property type="taxonomic scope" value="Eukaryota"/>
</dbReference>
<dbReference type="InterPro" id="IPR029071">
    <property type="entry name" value="Ubiquitin-like_domsf"/>
</dbReference>
<dbReference type="PROSITE" id="PS50053">
    <property type="entry name" value="UBIQUITIN_2"/>
    <property type="match status" value="1"/>
</dbReference>
<accession>F0Z9S4</accession>
<dbReference type="Gene3D" id="3.10.20.90">
    <property type="entry name" value="Phosphatidylinositol 3-kinase Catalytic Subunit, Chain A, domain 1"/>
    <property type="match status" value="1"/>
</dbReference>
<dbReference type="AlphaFoldDB" id="F0Z9S4"/>
<dbReference type="CDD" id="cd17039">
    <property type="entry name" value="Ubl_ubiquitin_like"/>
    <property type="match status" value="1"/>
</dbReference>
<protein>
    <recommendedName>
        <fullName evidence="1">Ubiquitin-like domain-containing protein</fullName>
    </recommendedName>
</protein>
<dbReference type="KEGG" id="dpp:DICPUDRAFT_27183"/>
<organism evidence="2 3">
    <name type="scientific">Dictyostelium purpureum</name>
    <name type="common">Slime mold</name>
    <dbReference type="NCBI Taxonomy" id="5786"/>
    <lineage>
        <taxon>Eukaryota</taxon>
        <taxon>Amoebozoa</taxon>
        <taxon>Evosea</taxon>
        <taxon>Eumycetozoa</taxon>
        <taxon>Dictyostelia</taxon>
        <taxon>Dictyosteliales</taxon>
        <taxon>Dictyosteliaceae</taxon>
        <taxon>Dictyostelium</taxon>
    </lineage>
</organism>
<name>F0Z9S4_DICPU</name>
<evidence type="ECO:0000313" key="3">
    <source>
        <dbReference type="Proteomes" id="UP000001064"/>
    </source>
</evidence>
<dbReference type="Proteomes" id="UP000001064">
    <property type="component" value="Unassembled WGS sequence"/>
</dbReference>
<dbReference type="SUPFAM" id="SSF54236">
    <property type="entry name" value="Ubiquitin-like"/>
    <property type="match status" value="1"/>
</dbReference>
<dbReference type="STRING" id="5786.F0Z9S4"/>
<gene>
    <name evidence="2" type="ORF">DICPUDRAFT_27183</name>
</gene>
<dbReference type="Pfam" id="PF00240">
    <property type="entry name" value="ubiquitin"/>
    <property type="match status" value="1"/>
</dbReference>
<evidence type="ECO:0000259" key="1">
    <source>
        <dbReference type="PROSITE" id="PS50053"/>
    </source>
</evidence>
<reference evidence="3" key="1">
    <citation type="journal article" date="2011" name="Genome Biol.">
        <title>Comparative genomics of the social amoebae Dictyostelium discoideum and Dictyostelium purpureum.</title>
        <authorList>
            <consortium name="US DOE Joint Genome Institute (JGI-PGF)"/>
            <person name="Sucgang R."/>
            <person name="Kuo A."/>
            <person name="Tian X."/>
            <person name="Salerno W."/>
            <person name="Parikh A."/>
            <person name="Feasley C.L."/>
            <person name="Dalin E."/>
            <person name="Tu H."/>
            <person name="Huang E."/>
            <person name="Barry K."/>
            <person name="Lindquist E."/>
            <person name="Shapiro H."/>
            <person name="Bruce D."/>
            <person name="Schmutz J."/>
            <person name="Salamov A."/>
            <person name="Fey P."/>
            <person name="Gaudet P."/>
            <person name="Anjard C."/>
            <person name="Babu M.M."/>
            <person name="Basu S."/>
            <person name="Bushmanova Y."/>
            <person name="van der Wel H."/>
            <person name="Katoh-Kurasawa M."/>
            <person name="Dinh C."/>
            <person name="Coutinho P.M."/>
            <person name="Saito T."/>
            <person name="Elias M."/>
            <person name="Schaap P."/>
            <person name="Kay R.R."/>
            <person name="Henrissat B."/>
            <person name="Eichinger L."/>
            <person name="Rivero F."/>
            <person name="Putnam N.H."/>
            <person name="West C.M."/>
            <person name="Loomis W.F."/>
            <person name="Chisholm R.L."/>
            <person name="Shaulsky G."/>
            <person name="Strassmann J.E."/>
            <person name="Queller D.C."/>
            <person name="Kuspa A."/>
            <person name="Grigoriev I.V."/>
        </authorList>
    </citation>
    <scope>NUCLEOTIDE SEQUENCE [LARGE SCALE GENOMIC DNA]</scope>
    <source>
        <strain evidence="3">QSDP1</strain>
    </source>
</reference>
<dbReference type="OrthoDB" id="428577at2759"/>
<proteinExistence type="predicted"/>
<dbReference type="PANTHER" id="PTHR47725:SF2">
    <property type="entry name" value="UBIQUITIN-LIKE DOMAIN-CONTAINING PROTEIN"/>
    <property type="match status" value="1"/>
</dbReference>
<dbReference type="InterPro" id="IPR000626">
    <property type="entry name" value="Ubiquitin-like_dom"/>
</dbReference>
<dbReference type="VEuPathDB" id="AmoebaDB:DICPUDRAFT_27183"/>
<dbReference type="OMA" id="NDSIIFM"/>
<dbReference type="EMBL" id="GL870960">
    <property type="protein sequence ID" value="EGC39261.1"/>
    <property type="molecule type" value="Genomic_DNA"/>
</dbReference>
<evidence type="ECO:0000313" key="2">
    <source>
        <dbReference type="EMBL" id="EGC39261.1"/>
    </source>
</evidence>